<dbReference type="EMBL" id="CP111018">
    <property type="protein sequence ID" value="WAR10246.1"/>
    <property type="molecule type" value="Genomic_DNA"/>
</dbReference>
<name>A0ABY7EN54_MYAAR</name>
<proteinExistence type="predicted"/>
<evidence type="ECO:0000313" key="3">
    <source>
        <dbReference type="Proteomes" id="UP001164746"/>
    </source>
</evidence>
<evidence type="ECO:0000256" key="1">
    <source>
        <dbReference type="SAM" id="MobiDB-lite"/>
    </source>
</evidence>
<feature type="region of interest" description="Disordered" evidence="1">
    <location>
        <begin position="365"/>
        <end position="388"/>
    </location>
</feature>
<dbReference type="PANTHER" id="PTHR47456:SF1">
    <property type="entry name" value="PHD-TYPE DOMAIN-CONTAINING PROTEIN"/>
    <property type="match status" value="1"/>
</dbReference>
<dbReference type="PANTHER" id="PTHR47456">
    <property type="entry name" value="PHD-TYPE DOMAIN-CONTAINING PROTEIN"/>
    <property type="match status" value="1"/>
</dbReference>
<accession>A0ABY7EN54</accession>
<dbReference type="Proteomes" id="UP001164746">
    <property type="component" value="Chromosome 7"/>
</dbReference>
<sequence>MDEFATIKSIQGYEAILNTVLKNQIKILVDQLYEQTGEEAFLLTASLKEGTFSYLGSKYGKDFLEKNSKFKTEFFGYCLSEQKKYEDTLPILGKRKLNSTPNKPPVRFKKMKIFSTDPTAQETSMATSTVQSQLQSLSPLKAVPVASGMPQEILTVMPQPDGTYSCVDSFYLENSETGDGMQFLAVPIEEGGDDNENETHDEEQEEIEPFVPLETDHDKYAKKDGDDNEGTKTVKERHVGTITEKWGCRARIVIKEVLTFPLIAECEYRAEKKRALQEFKNNMEESGQRKFFTFFPATNSHSEHPNANKVEELVKQGITDNDEIKQHLTEFVHATIGPNVPRNNHRFFPLQRILRNHIRRCENQFLGPRPKPVRPQSARVRKRKKQQSSVVDTLVPNVPREQDFLVFMQ</sequence>
<protein>
    <submittedName>
        <fullName evidence="2">Uncharacterized protein</fullName>
    </submittedName>
</protein>
<gene>
    <name evidence="2" type="ORF">MAR_035322</name>
</gene>
<evidence type="ECO:0000313" key="2">
    <source>
        <dbReference type="EMBL" id="WAR10246.1"/>
    </source>
</evidence>
<keyword evidence="3" id="KW-1185">Reference proteome</keyword>
<reference evidence="2" key="1">
    <citation type="submission" date="2022-11" db="EMBL/GenBank/DDBJ databases">
        <title>Centuries of genome instability and evolution in soft-shell clam transmissible cancer (bioRxiv).</title>
        <authorList>
            <person name="Hart S.F.M."/>
            <person name="Yonemitsu M.A."/>
            <person name="Giersch R.M."/>
            <person name="Beal B.F."/>
            <person name="Arriagada G."/>
            <person name="Davis B.W."/>
            <person name="Ostrander E.A."/>
            <person name="Goff S.P."/>
            <person name="Metzger M.J."/>
        </authorList>
    </citation>
    <scope>NUCLEOTIDE SEQUENCE</scope>
    <source>
        <strain evidence="2">MELC-2E11</strain>
        <tissue evidence="2">Siphon/mantle</tissue>
    </source>
</reference>
<organism evidence="2 3">
    <name type="scientific">Mya arenaria</name>
    <name type="common">Soft-shell clam</name>
    <dbReference type="NCBI Taxonomy" id="6604"/>
    <lineage>
        <taxon>Eukaryota</taxon>
        <taxon>Metazoa</taxon>
        <taxon>Spiralia</taxon>
        <taxon>Lophotrochozoa</taxon>
        <taxon>Mollusca</taxon>
        <taxon>Bivalvia</taxon>
        <taxon>Autobranchia</taxon>
        <taxon>Heteroconchia</taxon>
        <taxon>Euheterodonta</taxon>
        <taxon>Imparidentia</taxon>
        <taxon>Neoheterodontei</taxon>
        <taxon>Myida</taxon>
        <taxon>Myoidea</taxon>
        <taxon>Myidae</taxon>
        <taxon>Mya</taxon>
    </lineage>
</organism>